<name>A0AAD3HA01_9STRA</name>
<reference evidence="1 2" key="1">
    <citation type="journal article" date="2021" name="Sci. Rep.">
        <title>The genome of the diatom Chaetoceros tenuissimus carries an ancient integrated fragment of an extant virus.</title>
        <authorList>
            <person name="Hongo Y."/>
            <person name="Kimura K."/>
            <person name="Takaki Y."/>
            <person name="Yoshida Y."/>
            <person name="Baba S."/>
            <person name="Kobayashi G."/>
            <person name="Nagasaki K."/>
            <person name="Hano T."/>
            <person name="Tomaru Y."/>
        </authorList>
    </citation>
    <scope>NUCLEOTIDE SEQUENCE [LARGE SCALE GENOMIC DNA]</scope>
    <source>
        <strain evidence="1 2">NIES-3715</strain>
    </source>
</reference>
<dbReference type="Proteomes" id="UP001054902">
    <property type="component" value="Unassembled WGS sequence"/>
</dbReference>
<dbReference type="EMBL" id="BLLK01000051">
    <property type="protein sequence ID" value="GFH55880.1"/>
    <property type="molecule type" value="Genomic_DNA"/>
</dbReference>
<organism evidence="1 2">
    <name type="scientific">Chaetoceros tenuissimus</name>
    <dbReference type="NCBI Taxonomy" id="426638"/>
    <lineage>
        <taxon>Eukaryota</taxon>
        <taxon>Sar</taxon>
        <taxon>Stramenopiles</taxon>
        <taxon>Ochrophyta</taxon>
        <taxon>Bacillariophyta</taxon>
        <taxon>Coscinodiscophyceae</taxon>
        <taxon>Chaetocerotophycidae</taxon>
        <taxon>Chaetocerotales</taxon>
        <taxon>Chaetocerotaceae</taxon>
        <taxon>Chaetoceros</taxon>
    </lineage>
</organism>
<evidence type="ECO:0000313" key="1">
    <source>
        <dbReference type="EMBL" id="GFH55880.1"/>
    </source>
</evidence>
<accession>A0AAD3HA01</accession>
<keyword evidence="2" id="KW-1185">Reference proteome</keyword>
<proteinExistence type="predicted"/>
<sequence>MPSSPPFQLTSYRSPSTVVSESVYQVITGCFCGGIWGLVTPFHPPGSIGAIEERKTGIFKAARPFSSISSVMHNAAIFGTIMGVQRLSSKSLELIRQKDDVINELFGFGVTYKYYNKFLGSTEERLIVHNRIFGGIVLGAFLYGHIVV</sequence>
<dbReference type="AlphaFoldDB" id="A0AAD3HA01"/>
<gene>
    <name evidence="1" type="ORF">CTEN210_12356</name>
</gene>
<protein>
    <submittedName>
        <fullName evidence="1">Uncharacterized protein</fullName>
    </submittedName>
</protein>
<comment type="caution">
    <text evidence="1">The sequence shown here is derived from an EMBL/GenBank/DDBJ whole genome shotgun (WGS) entry which is preliminary data.</text>
</comment>
<evidence type="ECO:0000313" key="2">
    <source>
        <dbReference type="Proteomes" id="UP001054902"/>
    </source>
</evidence>